<dbReference type="Gramene" id="ONIVA03G25940.1">
    <property type="protein sequence ID" value="ONIVA03G25940.1"/>
    <property type="gene ID" value="ONIVA03G25940"/>
</dbReference>
<evidence type="ECO:0000313" key="1">
    <source>
        <dbReference type="EnsemblPlants" id="ONIVA03G25940.1"/>
    </source>
</evidence>
<evidence type="ECO:0000313" key="2">
    <source>
        <dbReference type="Proteomes" id="UP000006591"/>
    </source>
</evidence>
<name>A0A0E0GQ38_ORYNI</name>
<dbReference type="EnsemblPlants" id="ONIVA03G25940.1">
    <property type="protein sequence ID" value="ONIVA03G25940.1"/>
    <property type="gene ID" value="ONIVA03G25940"/>
</dbReference>
<protein>
    <submittedName>
        <fullName evidence="1">Uncharacterized protein</fullName>
    </submittedName>
</protein>
<dbReference type="Proteomes" id="UP000006591">
    <property type="component" value="Chromosome 3"/>
</dbReference>
<keyword evidence="2" id="KW-1185">Reference proteome</keyword>
<proteinExistence type="predicted"/>
<reference evidence="1" key="2">
    <citation type="submission" date="2018-04" db="EMBL/GenBank/DDBJ databases">
        <title>OnivRS2 (Oryza nivara Reference Sequence Version 2).</title>
        <authorList>
            <person name="Zhang J."/>
            <person name="Kudrna D."/>
            <person name="Lee S."/>
            <person name="Talag J."/>
            <person name="Rajasekar S."/>
            <person name="Welchert J."/>
            <person name="Hsing Y.-I."/>
            <person name="Wing R.A."/>
        </authorList>
    </citation>
    <scope>NUCLEOTIDE SEQUENCE [LARGE SCALE GENOMIC DNA]</scope>
    <source>
        <strain evidence="1">SL10</strain>
    </source>
</reference>
<organism evidence="1">
    <name type="scientific">Oryza nivara</name>
    <name type="common">Indian wild rice</name>
    <name type="synonym">Oryza sativa f. spontanea</name>
    <dbReference type="NCBI Taxonomy" id="4536"/>
    <lineage>
        <taxon>Eukaryota</taxon>
        <taxon>Viridiplantae</taxon>
        <taxon>Streptophyta</taxon>
        <taxon>Embryophyta</taxon>
        <taxon>Tracheophyta</taxon>
        <taxon>Spermatophyta</taxon>
        <taxon>Magnoliopsida</taxon>
        <taxon>Liliopsida</taxon>
        <taxon>Poales</taxon>
        <taxon>Poaceae</taxon>
        <taxon>BOP clade</taxon>
        <taxon>Oryzoideae</taxon>
        <taxon>Oryzeae</taxon>
        <taxon>Oryzinae</taxon>
        <taxon>Oryza</taxon>
    </lineage>
</organism>
<dbReference type="HOGENOM" id="CLU_2871543_0_0_1"/>
<accession>A0A0E0GQ38</accession>
<reference evidence="1" key="1">
    <citation type="submission" date="2015-04" db="UniProtKB">
        <authorList>
            <consortium name="EnsemblPlants"/>
        </authorList>
    </citation>
    <scope>IDENTIFICATION</scope>
    <source>
        <strain evidence="1">SL10</strain>
    </source>
</reference>
<sequence length="64" mass="7238">MISGLKIISTCPKILTASMLQTCTTEWRFALVCQRDRFALVSIDFTKCISRLALFSSFNIYVAL</sequence>
<dbReference type="AlphaFoldDB" id="A0A0E0GQ38"/>